<sequence>MNKNAATTSTSSDGKLPKSYKRTLVVTQVAGVLMIILSSLWMGKFDDGFRLPEEPGIYYAYHVLLMTCSVIEVLAVSAAETCCMEFFAPGCEVR</sequence>
<feature type="transmembrane region" description="Helical" evidence="1">
    <location>
        <begin position="58"/>
        <end position="79"/>
    </location>
</feature>
<evidence type="ECO:0000256" key="1">
    <source>
        <dbReference type="SAM" id="Phobius"/>
    </source>
</evidence>
<feature type="transmembrane region" description="Helical" evidence="1">
    <location>
        <begin position="24"/>
        <end position="43"/>
    </location>
</feature>
<dbReference type="Gene3D" id="1.20.120.1770">
    <property type="match status" value="1"/>
</dbReference>
<dbReference type="Proteomes" id="UP000024635">
    <property type="component" value="Unassembled WGS sequence"/>
</dbReference>
<evidence type="ECO:0000313" key="3">
    <source>
        <dbReference type="Proteomes" id="UP000024635"/>
    </source>
</evidence>
<organism evidence="2 3">
    <name type="scientific">Ancylostoma ceylanicum</name>
    <dbReference type="NCBI Taxonomy" id="53326"/>
    <lineage>
        <taxon>Eukaryota</taxon>
        <taxon>Metazoa</taxon>
        <taxon>Ecdysozoa</taxon>
        <taxon>Nematoda</taxon>
        <taxon>Chromadorea</taxon>
        <taxon>Rhabditida</taxon>
        <taxon>Rhabditina</taxon>
        <taxon>Rhabditomorpha</taxon>
        <taxon>Strongyloidea</taxon>
        <taxon>Ancylostomatidae</taxon>
        <taxon>Ancylostomatinae</taxon>
        <taxon>Ancylostoma</taxon>
    </lineage>
</organism>
<keyword evidence="1" id="KW-0812">Transmembrane</keyword>
<keyword evidence="3" id="KW-1185">Reference proteome</keyword>
<dbReference type="AlphaFoldDB" id="A0A016WB64"/>
<accession>A0A016WB64</accession>
<gene>
    <name evidence="2" type="primary">Acey_s0850.g2684</name>
    <name evidence="2" type="ORF">Y032_0850g2684</name>
</gene>
<dbReference type="EMBL" id="JARK01000450">
    <property type="protein sequence ID" value="EYC36861.1"/>
    <property type="molecule type" value="Genomic_DNA"/>
</dbReference>
<name>A0A016WB64_9BILA</name>
<dbReference type="OrthoDB" id="907479at2759"/>
<comment type="caution">
    <text evidence="2">The sequence shown here is derived from an EMBL/GenBank/DDBJ whole genome shotgun (WGS) entry which is preliminary data.</text>
</comment>
<evidence type="ECO:0000313" key="2">
    <source>
        <dbReference type="EMBL" id="EYC36861.1"/>
    </source>
</evidence>
<keyword evidence="1" id="KW-0472">Membrane</keyword>
<reference evidence="3" key="1">
    <citation type="journal article" date="2015" name="Nat. Genet.">
        <title>The genome and transcriptome of the zoonotic hookworm Ancylostoma ceylanicum identify infection-specific gene families.</title>
        <authorList>
            <person name="Schwarz E.M."/>
            <person name="Hu Y."/>
            <person name="Antoshechkin I."/>
            <person name="Miller M.M."/>
            <person name="Sternberg P.W."/>
            <person name="Aroian R.V."/>
        </authorList>
    </citation>
    <scope>NUCLEOTIDE SEQUENCE</scope>
    <source>
        <strain evidence="3">HY135</strain>
    </source>
</reference>
<proteinExistence type="predicted"/>
<keyword evidence="1" id="KW-1133">Transmembrane helix</keyword>
<protein>
    <submittedName>
        <fullName evidence="2">Uncharacterized protein</fullName>
    </submittedName>
</protein>